<reference evidence="1" key="2">
    <citation type="submission" date="2020-09" db="EMBL/GenBank/DDBJ databases">
        <authorList>
            <person name="Sun Q."/>
            <person name="Kim S."/>
        </authorList>
    </citation>
    <scope>NUCLEOTIDE SEQUENCE</scope>
    <source>
        <strain evidence="1">KCTC 12988</strain>
    </source>
</reference>
<dbReference type="InterPro" id="IPR036390">
    <property type="entry name" value="WH_DNA-bd_sf"/>
</dbReference>
<gene>
    <name evidence="1" type="ORF">GCM10007100_14010</name>
</gene>
<dbReference type="SUPFAM" id="SSF46785">
    <property type="entry name" value="Winged helix' DNA-binding domain"/>
    <property type="match status" value="1"/>
</dbReference>
<dbReference type="AlphaFoldDB" id="A0A918TJ17"/>
<dbReference type="InterPro" id="IPR036388">
    <property type="entry name" value="WH-like_DNA-bd_sf"/>
</dbReference>
<dbReference type="InterPro" id="IPR011991">
    <property type="entry name" value="ArsR-like_HTH"/>
</dbReference>
<evidence type="ECO:0000313" key="2">
    <source>
        <dbReference type="Proteomes" id="UP000644507"/>
    </source>
</evidence>
<sequence>MFSQALRDIARPSQVEILEALKKSEGMPVSDLARAIGMSYMGVKQHCVALEKKGYLECWRIPRSEVGVGRPEKLYRLTEQVEPLFPQAGVELTLEFMQAVSEQFGETAPEKLLFRFFQKRRDEWQKRVQLGRSLVERCTRYVDIWEKHGASARVHHQAGEGLRLEEFHNPLAAVFEVYPNARRFEVQTMEQLLSSKVTIEERKVSKSGERLLYLLESL</sequence>
<reference evidence="1" key="1">
    <citation type="journal article" date="2014" name="Int. J. Syst. Evol. Microbiol.">
        <title>Complete genome sequence of Corynebacterium casei LMG S-19264T (=DSM 44701T), isolated from a smear-ripened cheese.</title>
        <authorList>
            <consortium name="US DOE Joint Genome Institute (JGI-PGF)"/>
            <person name="Walter F."/>
            <person name="Albersmeier A."/>
            <person name="Kalinowski J."/>
            <person name="Ruckert C."/>
        </authorList>
    </citation>
    <scope>NUCLEOTIDE SEQUENCE</scope>
    <source>
        <strain evidence="1">KCTC 12988</strain>
    </source>
</reference>
<dbReference type="GO" id="GO:0006355">
    <property type="term" value="P:regulation of DNA-templated transcription"/>
    <property type="evidence" value="ECO:0007669"/>
    <property type="project" value="UniProtKB-ARBA"/>
</dbReference>
<protein>
    <submittedName>
        <fullName evidence="1">Uncharacterized protein</fullName>
    </submittedName>
</protein>
<dbReference type="EMBL" id="BMXI01000005">
    <property type="protein sequence ID" value="GHC49285.1"/>
    <property type="molecule type" value="Genomic_DNA"/>
</dbReference>
<proteinExistence type="predicted"/>
<dbReference type="Pfam" id="PF13412">
    <property type="entry name" value="HTH_24"/>
    <property type="match status" value="1"/>
</dbReference>
<dbReference type="Proteomes" id="UP000644507">
    <property type="component" value="Unassembled WGS sequence"/>
</dbReference>
<dbReference type="Gene3D" id="1.10.10.10">
    <property type="entry name" value="Winged helix-like DNA-binding domain superfamily/Winged helix DNA-binding domain"/>
    <property type="match status" value="1"/>
</dbReference>
<comment type="caution">
    <text evidence="1">The sequence shown here is derived from an EMBL/GenBank/DDBJ whole genome shotgun (WGS) entry which is preliminary data.</text>
</comment>
<evidence type="ECO:0000313" key="1">
    <source>
        <dbReference type="EMBL" id="GHC49285.1"/>
    </source>
</evidence>
<accession>A0A918TJ17</accession>
<dbReference type="RefSeq" id="WP_189568867.1">
    <property type="nucleotide sequence ID" value="NZ_BMXI01000005.1"/>
</dbReference>
<name>A0A918TJ17_9BACT</name>
<keyword evidence="2" id="KW-1185">Reference proteome</keyword>
<organism evidence="1 2">
    <name type="scientific">Roseibacillus persicicus</name>
    <dbReference type="NCBI Taxonomy" id="454148"/>
    <lineage>
        <taxon>Bacteria</taxon>
        <taxon>Pseudomonadati</taxon>
        <taxon>Verrucomicrobiota</taxon>
        <taxon>Verrucomicrobiia</taxon>
        <taxon>Verrucomicrobiales</taxon>
        <taxon>Verrucomicrobiaceae</taxon>
        <taxon>Roseibacillus</taxon>
    </lineage>
</organism>
<dbReference type="CDD" id="cd00090">
    <property type="entry name" value="HTH_ARSR"/>
    <property type="match status" value="1"/>
</dbReference>